<dbReference type="GO" id="GO:0004386">
    <property type="term" value="F:helicase activity"/>
    <property type="evidence" value="ECO:0007669"/>
    <property type="project" value="UniProtKB-KW"/>
</dbReference>
<dbReference type="Gene3D" id="3.40.50.300">
    <property type="entry name" value="P-loop containing nucleotide triphosphate hydrolases"/>
    <property type="match status" value="2"/>
</dbReference>
<dbReference type="InterPro" id="IPR027417">
    <property type="entry name" value="P-loop_NTPase"/>
</dbReference>
<dbReference type="Pfam" id="PF00270">
    <property type="entry name" value="DEAD"/>
    <property type="match status" value="1"/>
</dbReference>
<dbReference type="PANTHER" id="PTHR47961">
    <property type="entry name" value="DNA POLYMERASE THETA, PUTATIVE (AFU_ORTHOLOGUE AFUA_1G05260)-RELATED"/>
    <property type="match status" value="1"/>
</dbReference>
<keyword evidence="3 7" id="KW-0347">Helicase</keyword>
<name>A0ABV9TPS5_9MICC</name>
<keyword evidence="2" id="KW-0378">Hydrolase</keyword>
<evidence type="ECO:0000256" key="3">
    <source>
        <dbReference type="ARBA" id="ARBA00022806"/>
    </source>
</evidence>
<evidence type="ECO:0000313" key="7">
    <source>
        <dbReference type="EMBL" id="MFC4905498.1"/>
    </source>
</evidence>
<feature type="domain" description="Helicase C-terminal" evidence="6">
    <location>
        <begin position="352"/>
        <end position="506"/>
    </location>
</feature>
<proteinExistence type="predicted"/>
<dbReference type="Proteomes" id="UP001595797">
    <property type="component" value="Unassembled WGS sequence"/>
</dbReference>
<dbReference type="InterPro" id="IPR001650">
    <property type="entry name" value="Helicase_C-like"/>
</dbReference>
<dbReference type="SUPFAM" id="SSF52540">
    <property type="entry name" value="P-loop containing nucleoside triphosphate hydrolases"/>
    <property type="match status" value="2"/>
</dbReference>
<dbReference type="InterPro" id="IPR011545">
    <property type="entry name" value="DEAD/DEAH_box_helicase_dom"/>
</dbReference>
<comment type="caution">
    <text evidence="7">The sequence shown here is derived from an EMBL/GenBank/DDBJ whole genome shotgun (WGS) entry which is preliminary data.</text>
</comment>
<keyword evidence="8" id="KW-1185">Reference proteome</keyword>
<evidence type="ECO:0000259" key="5">
    <source>
        <dbReference type="PROSITE" id="PS51192"/>
    </source>
</evidence>
<dbReference type="EMBL" id="JBHSIW010000026">
    <property type="protein sequence ID" value="MFC4905498.1"/>
    <property type="molecule type" value="Genomic_DNA"/>
</dbReference>
<feature type="domain" description="Helicase ATP-binding" evidence="5">
    <location>
        <begin position="100"/>
        <end position="244"/>
    </location>
</feature>
<keyword evidence="1" id="KW-0547">Nucleotide-binding</keyword>
<dbReference type="SMART" id="SM00487">
    <property type="entry name" value="DEXDc"/>
    <property type="match status" value="1"/>
</dbReference>
<dbReference type="SMART" id="SM00490">
    <property type="entry name" value="HELICc"/>
    <property type="match status" value="1"/>
</dbReference>
<evidence type="ECO:0000259" key="6">
    <source>
        <dbReference type="PROSITE" id="PS51194"/>
    </source>
</evidence>
<keyword evidence="4" id="KW-0067">ATP-binding</keyword>
<protein>
    <submittedName>
        <fullName evidence="7">DEAD/DEAH box helicase</fullName>
    </submittedName>
</protein>
<evidence type="ECO:0000256" key="4">
    <source>
        <dbReference type="ARBA" id="ARBA00022840"/>
    </source>
</evidence>
<dbReference type="RefSeq" id="WP_277552131.1">
    <property type="nucleotide sequence ID" value="NZ_JARAMH010000022.1"/>
</dbReference>
<dbReference type="PROSITE" id="PS51192">
    <property type="entry name" value="HELICASE_ATP_BIND_1"/>
    <property type="match status" value="1"/>
</dbReference>
<accession>A0ABV9TPS5</accession>
<reference evidence="8" key="1">
    <citation type="journal article" date="2019" name="Int. J. Syst. Evol. Microbiol.">
        <title>The Global Catalogue of Microorganisms (GCM) 10K type strain sequencing project: providing services to taxonomists for standard genome sequencing and annotation.</title>
        <authorList>
            <consortium name="The Broad Institute Genomics Platform"/>
            <consortium name="The Broad Institute Genome Sequencing Center for Infectious Disease"/>
            <person name="Wu L."/>
            <person name="Ma J."/>
        </authorList>
    </citation>
    <scope>NUCLEOTIDE SEQUENCE [LARGE SCALE GENOMIC DNA]</scope>
    <source>
        <strain evidence="8">CGMCC 4.6946</strain>
    </source>
</reference>
<evidence type="ECO:0000313" key="8">
    <source>
        <dbReference type="Proteomes" id="UP001595797"/>
    </source>
</evidence>
<dbReference type="InterPro" id="IPR050474">
    <property type="entry name" value="Hel308_SKI2-like"/>
</dbReference>
<organism evidence="7 8">
    <name type="scientific">Kocuria oceani</name>
    <dbReference type="NCBI Taxonomy" id="988827"/>
    <lineage>
        <taxon>Bacteria</taxon>
        <taxon>Bacillati</taxon>
        <taxon>Actinomycetota</taxon>
        <taxon>Actinomycetes</taxon>
        <taxon>Micrococcales</taxon>
        <taxon>Micrococcaceae</taxon>
        <taxon>Kocuria</taxon>
    </lineage>
</organism>
<evidence type="ECO:0000256" key="1">
    <source>
        <dbReference type="ARBA" id="ARBA00022741"/>
    </source>
</evidence>
<dbReference type="PROSITE" id="PS51194">
    <property type="entry name" value="HELICASE_CTER"/>
    <property type="match status" value="1"/>
</dbReference>
<gene>
    <name evidence="7" type="ORF">ACFPCS_18200</name>
</gene>
<dbReference type="InterPro" id="IPR014001">
    <property type="entry name" value="Helicase_ATP-bd"/>
</dbReference>
<sequence length="801" mass="87883">MTDLLESEAAQQAILRIAQGCLISPVSTDVEREGAESLLRRMGNSRAIGLAKSRGLLAADDAVRVPLDLQWEIAAKEQSFSIDFGDGQSFLANPFQRRFWEAAENSSWVSVSAPTSSGKSFILRKWVERKIAGANPCRVVFLTPTRALVEETGTAFRESLPSDVPVITLPWDAEVLKNDKELYVLTQERLHLIQQFKSGFSFDFLVVDEAQKVGDDSRGIILSEVIDEAVSRNPLLHVVFASPMASNPEILLEGRPGNTSAQALVDGTCTVNQTLLYVNQVPRNTRSYEVRVANGGKSYAAGKVHLSNRPTTLAMKFALIALAMGEDSTGNLIYANGRASAEKMASLISHYRPKQELDAFTKQRINDAVSYVSAAIHPKFALCTTLRKGSAFHYGSMPLHVKELVEGLFKDGIVKYLTCTSTLLEGVNLPCTNIFVRAPKKGDQKMNEADFWNLAGRAGRWGNEFQGNVVCIDTEKGGWGAVPTARTRQIIQRAADLTDVGVTDLESFVDWTISEPSRPADAVEETLLSFLSSRSMANRTPSEIFGVRTSDALADRAQQAVARALTDVNVPRFVIARHAGISPTRIQALVDFFRNQNDLESFVLPTPESDDAYEAYKSALDLVAVTLGGPCGNDGRRFSLSRLIVRWMKGVPMSRIIDDRYAYRNSQGTADWSSVIRDVMKDVEDFCRFHAPKYLACYADALEVAAGRPMGEQSAEAVTMMLELGVPRTTDMSLIGLGLSRATTIAIGELQRDGELDRAAVQDWIVSVDWETAPVARYAAQEVLRLLEGFDSQWGSAAVGD</sequence>
<evidence type="ECO:0000256" key="2">
    <source>
        <dbReference type="ARBA" id="ARBA00022801"/>
    </source>
</evidence>
<dbReference type="PANTHER" id="PTHR47961:SF6">
    <property type="entry name" value="DNA-DIRECTED DNA POLYMERASE"/>
    <property type="match status" value="1"/>
</dbReference>